<feature type="domain" description="HTH gntR-type" evidence="4">
    <location>
        <begin position="3"/>
        <end position="69"/>
    </location>
</feature>
<proteinExistence type="predicted"/>
<evidence type="ECO:0000256" key="3">
    <source>
        <dbReference type="ARBA" id="ARBA00023163"/>
    </source>
</evidence>
<evidence type="ECO:0000256" key="1">
    <source>
        <dbReference type="ARBA" id="ARBA00023015"/>
    </source>
</evidence>
<comment type="caution">
    <text evidence="5">The sequence shown here is derived from an EMBL/GenBank/DDBJ whole genome shotgun (WGS) entry which is preliminary data.</text>
</comment>
<dbReference type="PANTHER" id="PTHR44846:SF1">
    <property type="entry name" value="MANNOSYL-D-GLYCERATE TRANSPORT_METABOLISM SYSTEM REPRESSOR MNGR-RELATED"/>
    <property type="match status" value="1"/>
</dbReference>
<accession>A0ABV2MXL5</accession>
<reference evidence="5 6" key="1">
    <citation type="submission" date="2024-06" db="EMBL/GenBank/DDBJ databases">
        <title>Genomic Encyclopedia of Type Strains, Phase IV (KMG-IV): sequencing the most valuable type-strain genomes for metagenomic binning, comparative biology and taxonomic classification.</title>
        <authorList>
            <person name="Goeker M."/>
        </authorList>
    </citation>
    <scope>NUCLEOTIDE SEQUENCE [LARGE SCALE GENOMIC DNA]</scope>
    <source>
        <strain evidence="5 6">DSM 27865</strain>
    </source>
</reference>
<dbReference type="SUPFAM" id="SSF53822">
    <property type="entry name" value="Periplasmic binding protein-like I"/>
    <property type="match status" value="1"/>
</dbReference>
<keyword evidence="3" id="KW-0804">Transcription</keyword>
<dbReference type="PANTHER" id="PTHR44846">
    <property type="entry name" value="MANNOSYL-D-GLYCERATE TRANSPORT/METABOLISM SYSTEM REPRESSOR MNGR-RELATED"/>
    <property type="match status" value="1"/>
</dbReference>
<dbReference type="InterPro" id="IPR000524">
    <property type="entry name" value="Tscrpt_reg_HTH_GntR"/>
</dbReference>
<dbReference type="SMART" id="SM00345">
    <property type="entry name" value="HTH_GNTR"/>
    <property type="match status" value="1"/>
</dbReference>
<protein>
    <submittedName>
        <fullName evidence="5">DNA-binding LacI/PurR family transcriptional regulator</fullName>
    </submittedName>
</protein>
<evidence type="ECO:0000313" key="6">
    <source>
        <dbReference type="Proteomes" id="UP001549076"/>
    </source>
</evidence>
<evidence type="ECO:0000256" key="2">
    <source>
        <dbReference type="ARBA" id="ARBA00023125"/>
    </source>
</evidence>
<evidence type="ECO:0000313" key="5">
    <source>
        <dbReference type="EMBL" id="MET3791545.1"/>
    </source>
</evidence>
<dbReference type="Gene3D" id="3.40.50.2300">
    <property type="match status" value="2"/>
</dbReference>
<keyword evidence="2 5" id="KW-0238">DNA-binding</keyword>
<evidence type="ECO:0000259" key="4">
    <source>
        <dbReference type="PROSITE" id="PS50949"/>
    </source>
</evidence>
<dbReference type="InterPro" id="IPR036388">
    <property type="entry name" value="WH-like_DNA-bd_sf"/>
</dbReference>
<keyword evidence="6" id="KW-1185">Reference proteome</keyword>
<dbReference type="Gene3D" id="1.10.10.10">
    <property type="entry name" value="Winged helix-like DNA-binding domain superfamily/Winged helix DNA-binding domain"/>
    <property type="match status" value="1"/>
</dbReference>
<dbReference type="InterPro" id="IPR046335">
    <property type="entry name" value="LacI/GalR-like_sensor"/>
</dbReference>
<dbReference type="Pfam" id="PF00392">
    <property type="entry name" value="GntR"/>
    <property type="match status" value="1"/>
</dbReference>
<dbReference type="GO" id="GO:0003677">
    <property type="term" value="F:DNA binding"/>
    <property type="evidence" value="ECO:0007669"/>
    <property type="project" value="UniProtKB-KW"/>
</dbReference>
<dbReference type="CDD" id="cd07377">
    <property type="entry name" value="WHTH_GntR"/>
    <property type="match status" value="1"/>
</dbReference>
<sequence length="372" mass="40493">MRAAPANVVLTALREQIAQLDDGARLPTVRELMRAHRVSQATVQEALGELRQAGLLTSQVGRGTYVVKNGAPVIRAPVAEAPESAPDDRLESLLILSNASLNERCMLVQNHIVEELSRSGSKVVQISYHNTGHLLDILTSIPRFDAAILQSHYESIPIRLLSLLQGKARALVVDGHTVSGVDIDRVGTDWEDALDMALEHLAGMGHRSVALVSLDSMAQPILAVRRAFERAGRRKAQWQETRTIMLRGVHNPTHAVGDALKEALSGLMDGKGRLPFSAMVTLGLSDSFGIRRCLDELGIGRPRDLAVFLLGHHDVPSEHFGVMSIAGSSYLEGARRLIETIRRRLEAPQAAPQIVYLECARTLRESTAAPAP</sequence>
<gene>
    <name evidence="5" type="ORF">ABID37_001753</name>
</gene>
<dbReference type="InterPro" id="IPR036390">
    <property type="entry name" value="WH_DNA-bd_sf"/>
</dbReference>
<keyword evidence="1" id="KW-0805">Transcription regulation</keyword>
<dbReference type="PROSITE" id="PS50949">
    <property type="entry name" value="HTH_GNTR"/>
    <property type="match status" value="1"/>
</dbReference>
<dbReference type="InterPro" id="IPR028082">
    <property type="entry name" value="Peripla_BP_I"/>
</dbReference>
<dbReference type="SUPFAM" id="SSF46785">
    <property type="entry name" value="Winged helix' DNA-binding domain"/>
    <property type="match status" value="1"/>
</dbReference>
<dbReference type="Pfam" id="PF13377">
    <property type="entry name" value="Peripla_BP_3"/>
    <property type="match status" value="1"/>
</dbReference>
<organism evidence="5 6">
    <name type="scientific">Aquamicrobium terrae</name>
    <dbReference type="NCBI Taxonomy" id="1324945"/>
    <lineage>
        <taxon>Bacteria</taxon>
        <taxon>Pseudomonadati</taxon>
        <taxon>Pseudomonadota</taxon>
        <taxon>Alphaproteobacteria</taxon>
        <taxon>Hyphomicrobiales</taxon>
        <taxon>Phyllobacteriaceae</taxon>
        <taxon>Aquamicrobium</taxon>
    </lineage>
</organism>
<dbReference type="RefSeq" id="WP_354193862.1">
    <property type="nucleotide sequence ID" value="NZ_JBEPML010000004.1"/>
</dbReference>
<dbReference type="InterPro" id="IPR050679">
    <property type="entry name" value="Bact_HTH_transcr_reg"/>
</dbReference>
<dbReference type="EMBL" id="JBEPML010000004">
    <property type="protein sequence ID" value="MET3791545.1"/>
    <property type="molecule type" value="Genomic_DNA"/>
</dbReference>
<name>A0ABV2MXL5_9HYPH</name>
<dbReference type="Proteomes" id="UP001549076">
    <property type="component" value="Unassembled WGS sequence"/>
</dbReference>